<keyword evidence="2" id="KW-1185">Reference proteome</keyword>
<dbReference type="EMBL" id="AP017928">
    <property type="protein sequence ID" value="BBA34293.1"/>
    <property type="molecule type" value="Genomic_DNA"/>
</dbReference>
<evidence type="ECO:0000313" key="2">
    <source>
        <dbReference type="Proteomes" id="UP000266313"/>
    </source>
</evidence>
<reference evidence="1 2" key="1">
    <citation type="submission" date="2016-12" db="EMBL/GenBank/DDBJ databases">
        <title>Genome sequencing of Methylocaldum marinum.</title>
        <authorList>
            <person name="Takeuchi M."/>
            <person name="Kamagata Y."/>
            <person name="Hiraoka S."/>
            <person name="Oshima K."/>
            <person name="Hattori M."/>
            <person name="Iwasaki W."/>
        </authorList>
    </citation>
    <scope>NUCLEOTIDE SEQUENCE [LARGE SCALE GENOMIC DNA]</scope>
    <source>
        <strain evidence="1 2">S8</strain>
    </source>
</reference>
<dbReference type="Proteomes" id="UP000266313">
    <property type="component" value="Chromosome"/>
</dbReference>
<dbReference type="AlphaFoldDB" id="A0A250KRJ0"/>
<dbReference type="KEGG" id="mmai:sS8_2341"/>
<evidence type="ECO:0000313" key="1">
    <source>
        <dbReference type="EMBL" id="BBA34293.1"/>
    </source>
</evidence>
<sequence>MWSGGIAALMPGFCIHGLAVHSHRSRQKEGRFGTRKVLAEFAGRLEGLGDEMLKFLNKTPIFSRALRKK</sequence>
<name>A0A250KRJ0_9GAMM</name>
<accession>A0A250KRJ0</accession>
<organism evidence="1 2">
    <name type="scientific">Methylocaldum marinum</name>
    <dbReference type="NCBI Taxonomy" id="1432792"/>
    <lineage>
        <taxon>Bacteria</taxon>
        <taxon>Pseudomonadati</taxon>
        <taxon>Pseudomonadota</taxon>
        <taxon>Gammaproteobacteria</taxon>
        <taxon>Methylococcales</taxon>
        <taxon>Methylococcaceae</taxon>
        <taxon>Methylocaldum</taxon>
    </lineage>
</organism>
<protein>
    <submittedName>
        <fullName evidence="1">Transcriptional regulator, TetR family</fullName>
    </submittedName>
</protein>
<proteinExistence type="predicted"/>
<gene>
    <name evidence="1" type="ORF">sS8_2341</name>
</gene>